<dbReference type="Proteomes" id="UP001187192">
    <property type="component" value="Unassembled WGS sequence"/>
</dbReference>
<proteinExistence type="predicted"/>
<gene>
    <name evidence="1" type="ORF">TIFTF001_045900</name>
</gene>
<accession>A0AA87YW59</accession>
<evidence type="ECO:0000313" key="1">
    <source>
        <dbReference type="EMBL" id="GMN24929.1"/>
    </source>
</evidence>
<reference evidence="1" key="1">
    <citation type="submission" date="2023-07" db="EMBL/GenBank/DDBJ databases">
        <title>draft genome sequence of fig (Ficus carica).</title>
        <authorList>
            <person name="Takahashi T."/>
            <person name="Nishimura K."/>
        </authorList>
    </citation>
    <scope>NUCLEOTIDE SEQUENCE</scope>
</reference>
<protein>
    <submittedName>
        <fullName evidence="1">Uncharacterized protein</fullName>
    </submittedName>
</protein>
<keyword evidence="2" id="KW-1185">Reference proteome</keyword>
<organism evidence="1 2">
    <name type="scientific">Ficus carica</name>
    <name type="common">Common fig</name>
    <dbReference type="NCBI Taxonomy" id="3494"/>
    <lineage>
        <taxon>Eukaryota</taxon>
        <taxon>Viridiplantae</taxon>
        <taxon>Streptophyta</taxon>
        <taxon>Embryophyta</taxon>
        <taxon>Tracheophyta</taxon>
        <taxon>Spermatophyta</taxon>
        <taxon>Magnoliopsida</taxon>
        <taxon>eudicotyledons</taxon>
        <taxon>Gunneridae</taxon>
        <taxon>Pentapetalae</taxon>
        <taxon>rosids</taxon>
        <taxon>fabids</taxon>
        <taxon>Rosales</taxon>
        <taxon>Moraceae</taxon>
        <taxon>Ficeae</taxon>
        <taxon>Ficus</taxon>
    </lineage>
</organism>
<dbReference type="EMBL" id="BTGU01004293">
    <property type="protein sequence ID" value="GMN24929.1"/>
    <property type="molecule type" value="Genomic_DNA"/>
</dbReference>
<name>A0AA87YW59_FICCA</name>
<comment type="caution">
    <text evidence="1">The sequence shown here is derived from an EMBL/GenBank/DDBJ whole genome shotgun (WGS) entry which is preliminary data.</text>
</comment>
<dbReference type="AlphaFoldDB" id="A0AA87YW59"/>
<evidence type="ECO:0000313" key="2">
    <source>
        <dbReference type="Proteomes" id="UP001187192"/>
    </source>
</evidence>
<sequence>MWAPQFNFLHMVSIDYGLLLISIGRGLLFSKVQSQPHVEPLHSKPNLVYCAPSRLCGLCLTPALSTIHHPRAPPHRRPSAA</sequence>